<dbReference type="EMBL" id="JSVU01000001">
    <property type="protein sequence ID" value="KJJ39862.1"/>
    <property type="molecule type" value="Genomic_DNA"/>
</dbReference>
<feature type="domain" description="Bacteriophage lambda Replication protein O N-terminal" evidence="1">
    <location>
        <begin position="7"/>
        <end position="85"/>
    </location>
</feature>
<dbReference type="InterPro" id="IPR006497">
    <property type="entry name" value="Phage_lambda_VrpO_N"/>
</dbReference>
<evidence type="ECO:0000259" key="1">
    <source>
        <dbReference type="Pfam" id="PF04492"/>
    </source>
</evidence>
<sequence>MYYRKSTQVPNQLFDIYLKTLSVKELKVLLIVIRQTLGWVDSKGQRKQRDWMSQKFLSNKTGLSRKSISQAIEMLVSKQLIVATTEDKRELRYPSDRKGQEKVFYGLTGSLITLLPKPYYKNTQDPSTKGNTTKLTYTKLRQQEARFNESSVNNVKKLDEIIQKRMWE</sequence>
<accession>A0ABR5DM50</accession>
<evidence type="ECO:0000313" key="2">
    <source>
        <dbReference type="EMBL" id="KJJ39862.1"/>
    </source>
</evidence>
<organism evidence="2 3">
    <name type="scientific">Aequorivita vladivostokensis</name>
    <dbReference type="NCBI Taxonomy" id="171194"/>
    <lineage>
        <taxon>Bacteria</taxon>
        <taxon>Pseudomonadati</taxon>
        <taxon>Bacteroidota</taxon>
        <taxon>Flavobacteriia</taxon>
        <taxon>Flavobacteriales</taxon>
        <taxon>Flavobacteriaceae</taxon>
        <taxon>Aequorivita</taxon>
    </lineage>
</organism>
<protein>
    <recommendedName>
        <fullName evidence="1">Bacteriophage lambda Replication protein O N-terminal domain-containing protein</fullName>
    </recommendedName>
</protein>
<dbReference type="InterPro" id="IPR036390">
    <property type="entry name" value="WH_DNA-bd_sf"/>
</dbReference>
<comment type="caution">
    <text evidence="2">The sequence shown here is derived from an EMBL/GenBank/DDBJ whole genome shotgun (WGS) entry which is preliminary data.</text>
</comment>
<gene>
    <name evidence="2" type="ORF">MB09_01445</name>
</gene>
<proteinExistence type="predicted"/>
<dbReference type="InterPro" id="IPR036388">
    <property type="entry name" value="WH-like_DNA-bd_sf"/>
</dbReference>
<dbReference type="Pfam" id="PF04492">
    <property type="entry name" value="Phage_rep_O"/>
    <property type="match status" value="1"/>
</dbReference>
<evidence type="ECO:0000313" key="3">
    <source>
        <dbReference type="Proteomes" id="UP000033497"/>
    </source>
</evidence>
<name>A0ABR5DM50_9FLAO</name>
<reference evidence="2 3" key="1">
    <citation type="submission" date="2014-10" db="EMBL/GenBank/DDBJ databases">
        <title>Genome sequencing of Vitellibacter vladivostokensis KMM 3516.</title>
        <authorList>
            <person name="Thevarajoo S."/>
            <person name="Selvaratnam C."/>
            <person name="Goh K.M."/>
            <person name="Chong C.S."/>
        </authorList>
    </citation>
    <scope>NUCLEOTIDE SEQUENCE [LARGE SCALE GENOMIC DNA]</scope>
    <source>
        <strain evidence="2 3">KMM 3516</strain>
    </source>
</reference>
<dbReference type="Gene3D" id="1.10.10.10">
    <property type="entry name" value="Winged helix-like DNA-binding domain superfamily/Winged helix DNA-binding domain"/>
    <property type="match status" value="1"/>
</dbReference>
<dbReference type="RefSeq" id="WP_045079072.1">
    <property type="nucleotide sequence ID" value="NZ_JSVU01000001.1"/>
</dbReference>
<dbReference type="SUPFAM" id="SSF46785">
    <property type="entry name" value="Winged helix' DNA-binding domain"/>
    <property type="match status" value="1"/>
</dbReference>
<dbReference type="Proteomes" id="UP000033497">
    <property type="component" value="Unassembled WGS sequence"/>
</dbReference>
<keyword evidence="3" id="KW-1185">Reference proteome</keyword>